<feature type="domain" description="Phasin" evidence="1">
    <location>
        <begin position="7"/>
        <end position="102"/>
    </location>
</feature>
<keyword evidence="3" id="KW-1185">Reference proteome</keyword>
<dbReference type="Proteomes" id="UP000773614">
    <property type="component" value="Unassembled WGS sequence"/>
</dbReference>
<proteinExistence type="predicted"/>
<comment type="caution">
    <text evidence="2">The sequence shown here is derived from an EMBL/GenBank/DDBJ whole genome shotgun (WGS) entry which is preliminary data.</text>
</comment>
<organism evidence="2 3">
    <name type="scientific">Propylenella binzhouense</name>
    <dbReference type="NCBI Taxonomy" id="2555902"/>
    <lineage>
        <taxon>Bacteria</taxon>
        <taxon>Pseudomonadati</taxon>
        <taxon>Pseudomonadota</taxon>
        <taxon>Alphaproteobacteria</taxon>
        <taxon>Hyphomicrobiales</taxon>
        <taxon>Propylenellaceae</taxon>
        <taxon>Propylenella</taxon>
    </lineage>
</organism>
<reference evidence="2" key="1">
    <citation type="submission" date="2019-03" db="EMBL/GenBank/DDBJ databases">
        <title>Afifella sp. nov., isolated from activated sludge.</title>
        <authorList>
            <person name="Li Q."/>
            <person name="Liu Y."/>
        </authorList>
    </citation>
    <scope>NUCLEOTIDE SEQUENCE</scope>
    <source>
        <strain evidence="2">L72</strain>
    </source>
</reference>
<accession>A0A964T1E5</accession>
<protein>
    <submittedName>
        <fullName evidence="2">Phasin family protein</fullName>
    </submittedName>
</protein>
<dbReference type="OrthoDB" id="7678100at2"/>
<name>A0A964T1E5_9HYPH</name>
<evidence type="ECO:0000313" key="2">
    <source>
        <dbReference type="EMBL" id="MYZ46658.1"/>
    </source>
</evidence>
<dbReference type="RefSeq" id="WP_161139006.1">
    <property type="nucleotide sequence ID" value="NZ_SPKJ01000005.1"/>
</dbReference>
<evidence type="ECO:0000259" key="1">
    <source>
        <dbReference type="Pfam" id="PF09361"/>
    </source>
</evidence>
<dbReference type="AlphaFoldDB" id="A0A964T1E5"/>
<evidence type="ECO:0000313" key="3">
    <source>
        <dbReference type="Proteomes" id="UP000773614"/>
    </source>
</evidence>
<sequence>MLNGFDDFQKVGKEGMTKALESFGAASKGFQTIAVEAADYSKKAYEDGAGHLERLLGARTLDGAFEAQSEYLKASYEAAVAQATRMSELYLGVAKDVMKPFEGYFAAK</sequence>
<dbReference type="Pfam" id="PF09361">
    <property type="entry name" value="Phasin_2"/>
    <property type="match status" value="1"/>
</dbReference>
<dbReference type="InterPro" id="IPR018968">
    <property type="entry name" value="Phasin"/>
</dbReference>
<dbReference type="EMBL" id="SPKJ01000005">
    <property type="protein sequence ID" value="MYZ46658.1"/>
    <property type="molecule type" value="Genomic_DNA"/>
</dbReference>
<gene>
    <name evidence="2" type="ORF">E4O86_02855</name>
</gene>